<accession>A0AAN9UST7</accession>
<evidence type="ECO:0000256" key="4">
    <source>
        <dbReference type="ARBA" id="ARBA00022598"/>
    </source>
</evidence>
<dbReference type="GO" id="GO:0004326">
    <property type="term" value="F:tetrahydrofolylpolyglutamate synthase activity"/>
    <property type="evidence" value="ECO:0007669"/>
    <property type="project" value="InterPro"/>
</dbReference>
<keyword evidence="5" id="KW-0479">Metal-binding</keyword>
<dbReference type="SUPFAM" id="SSF53623">
    <property type="entry name" value="MurD-like peptide ligases, catalytic domain"/>
    <property type="match status" value="1"/>
</dbReference>
<comment type="pathway">
    <text evidence="1 9">Cofactor biosynthesis; tetrahydrofolylpolyglutamate biosynthesis.</text>
</comment>
<protein>
    <recommendedName>
        <fullName evidence="9">Dihydrofolate synthetase</fullName>
        <ecNumber evidence="9">6.3.2.12</ecNumber>
    </recommendedName>
</protein>
<dbReference type="GO" id="GO:0008841">
    <property type="term" value="F:dihydrofolate synthase activity"/>
    <property type="evidence" value="ECO:0007669"/>
    <property type="project" value="UniProtKB-EC"/>
</dbReference>
<gene>
    <name evidence="10" type="primary">FOL3</name>
    <name evidence="10" type="ORF">SLS62_003324</name>
</gene>
<dbReference type="GO" id="GO:0005739">
    <property type="term" value="C:mitochondrion"/>
    <property type="evidence" value="ECO:0007669"/>
    <property type="project" value="TreeGrafter"/>
</dbReference>
<evidence type="ECO:0000256" key="1">
    <source>
        <dbReference type="ARBA" id="ARBA00005150"/>
    </source>
</evidence>
<keyword evidence="3 9" id="KW-0554">One-carbon metabolism</keyword>
<sequence length="407" mass="43588">MIDLGLARIAALLKHTPQTWKAIHVAGTNGKGSICAYLTAMLRAKGITCGRFTSPHLVDRWDCITVGDGAVSEAKFRHFEDMVKKRNEDQGLGASEFELLTATAFEIFEAEKIEVGVIEVGLGGRLDATNVLKQKSVTVISKIGLDHQSFLGTTLEEITLQKAGIMRAGVPCVVDGSNPKSVLDTIKEHSTASGTPVKFTGPESSELVREIQDKLEPHQRQNLASAHEAFRLVYPQHANDTRILAQAIGDTVWPGRLQSIGIGSLTGRKNPVLLDGAHNPQSAEVLAAYIDKNLRTGDKPVTYVLAASDGKDLTNILGLLLRPQDNAASVEFGPVDGMPWVKPMGTASILGMASDYGVAAASLFDAQANVQSALEWATRTSNEGPLVIAGSLYLVSDILRALRSTTE</sequence>
<evidence type="ECO:0000256" key="3">
    <source>
        <dbReference type="ARBA" id="ARBA00022563"/>
    </source>
</evidence>
<comment type="caution">
    <text evidence="10">The sequence shown here is derived from an EMBL/GenBank/DDBJ whole genome shotgun (WGS) entry which is preliminary data.</text>
</comment>
<dbReference type="GO" id="GO:0005829">
    <property type="term" value="C:cytosol"/>
    <property type="evidence" value="ECO:0007669"/>
    <property type="project" value="TreeGrafter"/>
</dbReference>
<dbReference type="SUPFAM" id="SSF53244">
    <property type="entry name" value="MurD-like peptide ligases, peptide-binding domain"/>
    <property type="match status" value="1"/>
</dbReference>
<organism evidence="10 11">
    <name type="scientific">Diatrype stigma</name>
    <dbReference type="NCBI Taxonomy" id="117547"/>
    <lineage>
        <taxon>Eukaryota</taxon>
        <taxon>Fungi</taxon>
        <taxon>Dikarya</taxon>
        <taxon>Ascomycota</taxon>
        <taxon>Pezizomycotina</taxon>
        <taxon>Sordariomycetes</taxon>
        <taxon>Xylariomycetidae</taxon>
        <taxon>Xylariales</taxon>
        <taxon>Diatrypaceae</taxon>
        <taxon>Diatrype</taxon>
    </lineage>
</organism>
<keyword evidence="11" id="KW-1185">Reference proteome</keyword>
<keyword evidence="6 9" id="KW-0547">Nucleotide-binding</keyword>
<proteinExistence type="inferred from homology"/>
<dbReference type="InterPro" id="IPR036615">
    <property type="entry name" value="Mur_ligase_C_dom_sf"/>
</dbReference>
<dbReference type="PANTHER" id="PTHR11136:SF0">
    <property type="entry name" value="DIHYDROFOLATE SYNTHETASE-RELATED"/>
    <property type="match status" value="1"/>
</dbReference>
<dbReference type="InterPro" id="IPR036565">
    <property type="entry name" value="Mur-like_cat_sf"/>
</dbReference>
<reference evidence="10 11" key="1">
    <citation type="submission" date="2024-02" db="EMBL/GenBank/DDBJ databases">
        <title>De novo assembly and annotation of 12 fungi associated with fruit tree decline syndrome in Ontario, Canada.</title>
        <authorList>
            <person name="Sulman M."/>
            <person name="Ellouze W."/>
            <person name="Ilyukhin E."/>
        </authorList>
    </citation>
    <scope>NUCLEOTIDE SEQUENCE [LARGE SCALE GENOMIC DNA]</scope>
    <source>
        <strain evidence="10 11">M11/M66-122</strain>
    </source>
</reference>
<dbReference type="Gene3D" id="3.90.190.20">
    <property type="entry name" value="Mur ligase, C-terminal domain"/>
    <property type="match status" value="1"/>
</dbReference>
<keyword evidence="8" id="KW-0460">Magnesium</keyword>
<evidence type="ECO:0000256" key="5">
    <source>
        <dbReference type="ARBA" id="ARBA00022723"/>
    </source>
</evidence>
<evidence type="ECO:0000313" key="11">
    <source>
        <dbReference type="Proteomes" id="UP001320420"/>
    </source>
</evidence>
<comment type="catalytic activity">
    <reaction evidence="9">
        <text>7,8-dihydropteroate + L-glutamate + ATP = 7,8-dihydrofolate + ADP + phosphate + H(+)</text>
        <dbReference type="Rhea" id="RHEA:23584"/>
        <dbReference type="ChEBI" id="CHEBI:15378"/>
        <dbReference type="ChEBI" id="CHEBI:17839"/>
        <dbReference type="ChEBI" id="CHEBI:29985"/>
        <dbReference type="ChEBI" id="CHEBI:30616"/>
        <dbReference type="ChEBI" id="CHEBI:43474"/>
        <dbReference type="ChEBI" id="CHEBI:57451"/>
        <dbReference type="ChEBI" id="CHEBI:456216"/>
        <dbReference type="EC" id="6.3.2.12"/>
    </reaction>
</comment>
<dbReference type="InterPro" id="IPR018109">
    <property type="entry name" value="Folylpolyglutamate_synth_CS"/>
</dbReference>
<dbReference type="Gene3D" id="3.40.1190.10">
    <property type="entry name" value="Mur-like, catalytic domain"/>
    <property type="match status" value="1"/>
</dbReference>
<keyword evidence="7 9" id="KW-0067">ATP-binding</keyword>
<dbReference type="GO" id="GO:0006730">
    <property type="term" value="P:one-carbon metabolic process"/>
    <property type="evidence" value="ECO:0007669"/>
    <property type="project" value="UniProtKB-KW"/>
</dbReference>
<dbReference type="GO" id="GO:0046872">
    <property type="term" value="F:metal ion binding"/>
    <property type="evidence" value="ECO:0007669"/>
    <property type="project" value="UniProtKB-KW"/>
</dbReference>
<dbReference type="AlphaFoldDB" id="A0AAN9UST7"/>
<evidence type="ECO:0000256" key="2">
    <source>
        <dbReference type="ARBA" id="ARBA00008276"/>
    </source>
</evidence>
<dbReference type="EC" id="6.3.2.12" evidence="9"/>
<evidence type="ECO:0000256" key="7">
    <source>
        <dbReference type="ARBA" id="ARBA00022840"/>
    </source>
</evidence>
<dbReference type="FunFam" id="3.40.1190.10:FF:000010">
    <property type="entry name" value="Dihydrofolate synthetase"/>
    <property type="match status" value="1"/>
</dbReference>
<dbReference type="PIRSF" id="PIRSF001563">
    <property type="entry name" value="Folylpolyglu_synth"/>
    <property type="match status" value="1"/>
</dbReference>
<evidence type="ECO:0000313" key="10">
    <source>
        <dbReference type="EMBL" id="KAK7754764.1"/>
    </source>
</evidence>
<dbReference type="FunFam" id="3.90.190.20:FF:000010">
    <property type="entry name" value="Dihydrofolate synthetase"/>
    <property type="match status" value="1"/>
</dbReference>
<keyword evidence="4 9" id="KW-0436">Ligase</keyword>
<evidence type="ECO:0000256" key="6">
    <source>
        <dbReference type="ARBA" id="ARBA00022741"/>
    </source>
</evidence>
<evidence type="ECO:0000256" key="9">
    <source>
        <dbReference type="PIRNR" id="PIRNR001563"/>
    </source>
</evidence>
<dbReference type="PROSITE" id="PS01012">
    <property type="entry name" value="FOLYLPOLYGLU_SYNT_2"/>
    <property type="match status" value="1"/>
</dbReference>
<dbReference type="EMBL" id="JAKJXP020000018">
    <property type="protein sequence ID" value="KAK7754764.1"/>
    <property type="molecule type" value="Genomic_DNA"/>
</dbReference>
<dbReference type="Proteomes" id="UP001320420">
    <property type="component" value="Unassembled WGS sequence"/>
</dbReference>
<name>A0AAN9UST7_9PEZI</name>
<dbReference type="GO" id="GO:0005524">
    <property type="term" value="F:ATP binding"/>
    <property type="evidence" value="ECO:0007669"/>
    <property type="project" value="UniProtKB-KW"/>
</dbReference>
<dbReference type="PANTHER" id="PTHR11136">
    <property type="entry name" value="FOLYLPOLYGLUTAMATE SYNTHASE-RELATED"/>
    <property type="match status" value="1"/>
</dbReference>
<comment type="similarity">
    <text evidence="2 9">Belongs to the folylpolyglutamate synthase family.</text>
</comment>
<dbReference type="NCBIfam" id="TIGR01499">
    <property type="entry name" value="folC"/>
    <property type="match status" value="1"/>
</dbReference>
<evidence type="ECO:0000256" key="8">
    <source>
        <dbReference type="ARBA" id="ARBA00022842"/>
    </source>
</evidence>
<dbReference type="InterPro" id="IPR001645">
    <property type="entry name" value="Folylpolyglutamate_synth"/>
</dbReference>